<dbReference type="InterPro" id="IPR044913">
    <property type="entry name" value="P_trefoil_dom_sf"/>
</dbReference>
<comment type="subcellular location">
    <subcellularLocation>
        <location evidence="1">Membrane</location>
        <topology evidence="1">Single-pass membrane protein</topology>
    </subcellularLocation>
</comment>
<dbReference type="PROSITE" id="PS50038">
    <property type="entry name" value="FZ"/>
    <property type="match status" value="1"/>
</dbReference>
<dbReference type="GO" id="GO:0051897">
    <property type="term" value="P:positive regulation of phosphatidylinositol 3-kinase/protein kinase B signal transduction"/>
    <property type="evidence" value="ECO:0007669"/>
    <property type="project" value="TreeGrafter"/>
</dbReference>
<dbReference type="GO" id="GO:0007169">
    <property type="term" value="P:cell surface receptor protein tyrosine kinase signaling pathway"/>
    <property type="evidence" value="ECO:0007669"/>
    <property type="project" value="TreeGrafter"/>
</dbReference>
<evidence type="ECO:0000256" key="14">
    <source>
        <dbReference type="SAM" id="SignalP"/>
    </source>
</evidence>
<dbReference type="InterPro" id="IPR020067">
    <property type="entry name" value="Frizzled_dom"/>
</dbReference>
<keyword evidence="16" id="KW-1185">Reference proteome</keyword>
<dbReference type="InterPro" id="IPR001245">
    <property type="entry name" value="Ser-Thr/Tyr_kinase_cat_dom"/>
</dbReference>
<gene>
    <name evidence="15" type="ORF">PACLA_8A012882</name>
</gene>
<dbReference type="PANTHER" id="PTHR24416">
    <property type="entry name" value="TYROSINE-PROTEIN KINASE RECEPTOR"/>
    <property type="match status" value="1"/>
</dbReference>
<keyword evidence="3 11" id="KW-0547">Nucleotide-binding</keyword>
<dbReference type="GO" id="GO:0005524">
    <property type="term" value="F:ATP binding"/>
    <property type="evidence" value="ECO:0007669"/>
    <property type="project" value="UniProtKB-UniRule"/>
</dbReference>
<dbReference type="Gene3D" id="1.10.2000.10">
    <property type="entry name" value="Frizzled cysteine-rich domain"/>
    <property type="match status" value="1"/>
</dbReference>
<evidence type="ECO:0000313" key="16">
    <source>
        <dbReference type="Proteomes" id="UP001152795"/>
    </source>
</evidence>
<keyword evidence="4 15" id="KW-0418">Kinase</keyword>
<dbReference type="SUPFAM" id="SSF57492">
    <property type="entry name" value="Trefoil"/>
    <property type="match status" value="1"/>
</dbReference>
<evidence type="ECO:0000256" key="11">
    <source>
        <dbReference type="PROSITE-ProRule" id="PRU10141"/>
    </source>
</evidence>
<feature type="chain" id="PRO_5043994625" evidence="14">
    <location>
        <begin position="22"/>
        <end position="801"/>
    </location>
</feature>
<dbReference type="PROSITE" id="PS00107">
    <property type="entry name" value="PROTEIN_KINASE_ATP"/>
    <property type="match status" value="1"/>
</dbReference>
<dbReference type="InterPro" id="IPR050122">
    <property type="entry name" value="RTK"/>
</dbReference>
<dbReference type="Gene3D" id="4.10.110.10">
    <property type="entry name" value="Spasmolytic Protein, domain 1"/>
    <property type="match status" value="1"/>
</dbReference>
<dbReference type="SMART" id="SM00018">
    <property type="entry name" value="PD"/>
    <property type="match status" value="1"/>
</dbReference>
<dbReference type="SUPFAM" id="SSF56112">
    <property type="entry name" value="Protein kinase-like (PK-like)"/>
    <property type="match status" value="1"/>
</dbReference>
<dbReference type="PRINTS" id="PR00109">
    <property type="entry name" value="TYRKINASE"/>
</dbReference>
<dbReference type="PROSITE" id="PS50011">
    <property type="entry name" value="PROTEIN_KINASE_DOM"/>
    <property type="match status" value="1"/>
</dbReference>
<evidence type="ECO:0000256" key="12">
    <source>
        <dbReference type="SAM" id="MobiDB-lite"/>
    </source>
</evidence>
<evidence type="ECO:0000313" key="15">
    <source>
        <dbReference type="EMBL" id="CAB3991421.1"/>
    </source>
</evidence>
<dbReference type="Gene3D" id="1.10.510.10">
    <property type="entry name" value="Transferase(Phosphotransferase) domain 1"/>
    <property type="match status" value="1"/>
</dbReference>
<protein>
    <submittedName>
        <fullName evidence="15">Muscle, skeletal receptor tyrosine kinase</fullName>
    </submittedName>
</protein>
<evidence type="ECO:0000256" key="6">
    <source>
        <dbReference type="ARBA" id="ARBA00023137"/>
    </source>
</evidence>
<reference evidence="15" key="1">
    <citation type="submission" date="2020-04" db="EMBL/GenBank/DDBJ databases">
        <authorList>
            <person name="Alioto T."/>
            <person name="Alioto T."/>
            <person name="Gomez Garrido J."/>
        </authorList>
    </citation>
    <scope>NUCLEOTIDE SEQUENCE</scope>
    <source>
        <strain evidence="15">A484AB</strain>
    </source>
</reference>
<keyword evidence="6" id="KW-0829">Tyrosine-protein kinase</keyword>
<dbReference type="PROSITE" id="PS00109">
    <property type="entry name" value="PROTEIN_KINASE_TYR"/>
    <property type="match status" value="1"/>
</dbReference>
<dbReference type="EMBL" id="CACRXK020001847">
    <property type="protein sequence ID" value="CAB3991421.1"/>
    <property type="molecule type" value="Genomic_DNA"/>
</dbReference>
<dbReference type="Pfam" id="PF00088">
    <property type="entry name" value="Trefoil"/>
    <property type="match status" value="1"/>
</dbReference>
<dbReference type="InterPro" id="IPR036790">
    <property type="entry name" value="Frizzled_dom_sf"/>
</dbReference>
<proteinExistence type="predicted"/>
<evidence type="ECO:0000256" key="7">
    <source>
        <dbReference type="ARBA" id="ARBA00023157"/>
    </source>
</evidence>
<feature type="compositionally biased region" description="Polar residues" evidence="12">
    <location>
        <begin position="758"/>
        <end position="770"/>
    </location>
</feature>
<keyword evidence="15" id="KW-0675">Receptor</keyword>
<keyword evidence="5 11" id="KW-0067">ATP-binding</keyword>
<evidence type="ECO:0000256" key="4">
    <source>
        <dbReference type="ARBA" id="ARBA00022777"/>
    </source>
</evidence>
<dbReference type="GO" id="GO:0010976">
    <property type="term" value="P:positive regulation of neuron projection development"/>
    <property type="evidence" value="ECO:0007669"/>
    <property type="project" value="TreeGrafter"/>
</dbReference>
<comment type="catalytic activity">
    <reaction evidence="8">
        <text>L-tyrosyl-[protein] + ATP = O-phospho-L-tyrosyl-[protein] + ADP + H(+)</text>
        <dbReference type="Rhea" id="RHEA:10596"/>
        <dbReference type="Rhea" id="RHEA-COMP:10136"/>
        <dbReference type="Rhea" id="RHEA-COMP:20101"/>
        <dbReference type="ChEBI" id="CHEBI:15378"/>
        <dbReference type="ChEBI" id="CHEBI:30616"/>
        <dbReference type="ChEBI" id="CHEBI:46858"/>
        <dbReference type="ChEBI" id="CHEBI:61978"/>
        <dbReference type="ChEBI" id="CHEBI:456216"/>
        <dbReference type="EC" id="2.7.10.1"/>
    </reaction>
</comment>
<keyword evidence="7 10" id="KW-1015">Disulfide bond</keyword>
<dbReference type="Pfam" id="PF07714">
    <property type="entry name" value="PK_Tyr_Ser-Thr"/>
    <property type="match status" value="1"/>
</dbReference>
<evidence type="ECO:0000256" key="10">
    <source>
        <dbReference type="PROSITE-ProRule" id="PRU00779"/>
    </source>
</evidence>
<feature type="disulfide bond" evidence="10">
    <location>
        <begin position="113"/>
        <end position="128"/>
    </location>
</feature>
<feature type="non-terminal residue" evidence="15">
    <location>
        <position position="801"/>
    </location>
</feature>
<feature type="region of interest" description="Disordered" evidence="12">
    <location>
        <begin position="693"/>
        <end position="801"/>
    </location>
</feature>
<dbReference type="PANTHER" id="PTHR24416:SF614">
    <property type="entry name" value="PROTEIN KINASE DOMAIN-CONTAINING PROTEIN"/>
    <property type="match status" value="1"/>
</dbReference>
<feature type="signal peptide" evidence="14">
    <location>
        <begin position="1"/>
        <end position="21"/>
    </location>
</feature>
<keyword evidence="13" id="KW-0812">Transmembrane</keyword>
<evidence type="ECO:0000256" key="13">
    <source>
        <dbReference type="SAM" id="Phobius"/>
    </source>
</evidence>
<dbReference type="Proteomes" id="UP001152795">
    <property type="component" value="Unassembled WGS sequence"/>
</dbReference>
<dbReference type="InterPro" id="IPR017441">
    <property type="entry name" value="Protein_kinase_ATP_BS"/>
</dbReference>
<keyword evidence="14" id="KW-0732">Signal</keyword>
<dbReference type="InterPro" id="IPR011009">
    <property type="entry name" value="Kinase-like_dom_sf"/>
</dbReference>
<evidence type="ECO:0000256" key="5">
    <source>
        <dbReference type="ARBA" id="ARBA00022840"/>
    </source>
</evidence>
<dbReference type="GO" id="GO:0004714">
    <property type="term" value="F:transmembrane receptor protein tyrosine kinase activity"/>
    <property type="evidence" value="ECO:0007669"/>
    <property type="project" value="UniProtKB-EC"/>
</dbReference>
<accession>A0A6S7H5C4</accession>
<name>A0A6S7H5C4_PARCT</name>
<dbReference type="CDD" id="cd00111">
    <property type="entry name" value="Trefoil"/>
    <property type="match status" value="1"/>
</dbReference>
<dbReference type="OrthoDB" id="3256376at2759"/>
<evidence type="ECO:0000256" key="9">
    <source>
        <dbReference type="PROSITE-ProRule" id="PRU00090"/>
    </source>
</evidence>
<feature type="binding site" evidence="11">
    <location>
        <position position="451"/>
    </location>
    <ligand>
        <name>ATP</name>
        <dbReference type="ChEBI" id="CHEBI:30616"/>
    </ligand>
</feature>
<feature type="transmembrane region" description="Helical" evidence="13">
    <location>
        <begin position="328"/>
        <end position="350"/>
    </location>
</feature>
<comment type="caution">
    <text evidence="9">Lacks conserved residue(s) required for the propagation of feature annotation.</text>
</comment>
<keyword evidence="13" id="KW-1133">Transmembrane helix</keyword>
<feature type="compositionally biased region" description="Low complexity" evidence="12">
    <location>
        <begin position="717"/>
        <end position="729"/>
    </location>
</feature>
<dbReference type="CDD" id="cd00192">
    <property type="entry name" value="PTKc"/>
    <property type="match status" value="1"/>
</dbReference>
<comment type="caution">
    <text evidence="15">The sequence shown here is derived from an EMBL/GenBank/DDBJ whole genome shotgun (WGS) entry which is preliminary data.</text>
</comment>
<evidence type="ECO:0000256" key="1">
    <source>
        <dbReference type="ARBA" id="ARBA00004167"/>
    </source>
</evidence>
<dbReference type="Gene3D" id="3.30.200.20">
    <property type="entry name" value="Phosphorylase Kinase, domain 1"/>
    <property type="match status" value="1"/>
</dbReference>
<dbReference type="GO" id="GO:0043235">
    <property type="term" value="C:receptor complex"/>
    <property type="evidence" value="ECO:0007669"/>
    <property type="project" value="TreeGrafter"/>
</dbReference>
<evidence type="ECO:0000256" key="2">
    <source>
        <dbReference type="ARBA" id="ARBA00022679"/>
    </source>
</evidence>
<organism evidence="15 16">
    <name type="scientific">Paramuricea clavata</name>
    <name type="common">Red gorgonian</name>
    <name type="synonym">Violescent sea-whip</name>
    <dbReference type="NCBI Taxonomy" id="317549"/>
    <lineage>
        <taxon>Eukaryota</taxon>
        <taxon>Metazoa</taxon>
        <taxon>Cnidaria</taxon>
        <taxon>Anthozoa</taxon>
        <taxon>Octocorallia</taxon>
        <taxon>Malacalcyonacea</taxon>
        <taxon>Plexauridae</taxon>
        <taxon>Paramuricea</taxon>
    </lineage>
</organism>
<dbReference type="PROSITE" id="PS51448">
    <property type="entry name" value="P_TREFOIL_2"/>
    <property type="match status" value="1"/>
</dbReference>
<keyword evidence="2" id="KW-0808">Transferase</keyword>
<keyword evidence="13" id="KW-0472">Membrane</keyword>
<feature type="compositionally biased region" description="Basic and acidic residues" evidence="12">
    <location>
        <begin position="743"/>
        <end position="757"/>
    </location>
</feature>
<dbReference type="InterPro" id="IPR008266">
    <property type="entry name" value="Tyr_kinase_AS"/>
</dbReference>
<dbReference type="FunFam" id="1.10.510.10:FF:000554">
    <property type="entry name" value="Predicted protein"/>
    <property type="match status" value="1"/>
</dbReference>
<dbReference type="InterPro" id="IPR000719">
    <property type="entry name" value="Prot_kinase_dom"/>
</dbReference>
<sequence length="801" mass="90342">EKYPGWQKIACSACVLRFLFAELLTDQISNTSILTRLTNNQTLYVNCKILHDSSWSKSFTLNLHCERHLPSTGSKMMRIDNLVIFGLVLVIHVGQFTSGDLCSSLSADEILPCGDKTISESSCTARGCCWNETRFNNTIDYSCYRAKRYNGTCIKYPEDGVCFKYLNISVPEYRNTPRFIDYNLGLNRTNALLEEFQRLITVVAAKGLSESCLHTVRILLCQYILTPCLEDGSFIQICRRDCDMYEKQCPKSLQKLIGAAIISLSISKSNFGHVSLPDCQKLEYEEDLAKVGKKCYLTGLFNHTSNVTLVPINNPTGDDTSSDDKAAIIAPVVVIITVLAVASLLAFLLYRRRKNRNDQAKLDPGTPSMNLRGLGNFPAVSVKDHINMLTADDLLKSKMPINDVKMIKQFPVDRVAYEKDLGEGQFGQVFQGRAMGLNEQEPEAETIVAVKTLKKGSASEAKEEFNQEACLMNYLNHPNIVCLLAVSATEEPYCMIFEFMSNGDLSEYLRKSQPLKEDDDEHIDQNKNSLSQATLIHMCIDVARGLQYLASHRLIHRDVATRNCLVGDDLTIKIADFGMSRDIYSNNYYKIEKDTVLPIRWLSPEAVLYGKFTIESDIYSYGVLLWEVFTFSMQPYYGYTNKEVLEFIAKGIHLAKPDFCPNFVYPIMKKCWSKEPELRPYYDKIINAMNGEEITTNGTPKTREDTQPEYQNFVPFSDNANDADSSASNDTHEDPLITSRAQDSNKLEHEPVEKERSSTGSRGSVNSGLESDTERETDAVVRRAESSRSDAPLTRMNKTYV</sequence>
<dbReference type="InterPro" id="IPR020635">
    <property type="entry name" value="Tyr_kinase_cat_dom"/>
</dbReference>
<evidence type="ECO:0000256" key="8">
    <source>
        <dbReference type="ARBA" id="ARBA00051243"/>
    </source>
</evidence>
<feature type="compositionally biased region" description="Basic and acidic residues" evidence="12">
    <location>
        <begin position="772"/>
        <end position="788"/>
    </location>
</feature>
<dbReference type="GO" id="GO:0005886">
    <property type="term" value="C:plasma membrane"/>
    <property type="evidence" value="ECO:0007669"/>
    <property type="project" value="TreeGrafter"/>
</dbReference>
<evidence type="ECO:0000256" key="3">
    <source>
        <dbReference type="ARBA" id="ARBA00022741"/>
    </source>
</evidence>
<dbReference type="AlphaFoldDB" id="A0A6S7H5C4"/>
<dbReference type="SMART" id="SM00219">
    <property type="entry name" value="TyrKc"/>
    <property type="match status" value="1"/>
</dbReference>
<dbReference type="InterPro" id="IPR000519">
    <property type="entry name" value="P_trefoil_dom"/>
</dbReference>